<sequence length="144" mass="15976">MIKKVLILVFLGVIFISCNASKAPKNNSVSTLEGTWELNYITGPRIAFDGLYPNKKPTINFDLKENRVSGNNSCNSFNGKLSVTGNKIDFNQPMAVTKMMCMNGQGEQVFMSTLPKITSYDITDNGKTLNFISGDIAMMRFTKK</sequence>
<gene>
    <name evidence="3" type="ORF">SAMN05444484_105107</name>
</gene>
<dbReference type="EMBL" id="FRBT01000005">
    <property type="protein sequence ID" value="SHM31483.1"/>
    <property type="molecule type" value="Genomic_DNA"/>
</dbReference>
<dbReference type="Pfam" id="PF03724">
    <property type="entry name" value="META"/>
    <property type="match status" value="1"/>
</dbReference>
<dbReference type="InterPro" id="IPR038670">
    <property type="entry name" value="HslJ-like_sf"/>
</dbReference>
<dbReference type="InterPro" id="IPR005184">
    <property type="entry name" value="DUF306_Meta_HslJ"/>
</dbReference>
<dbReference type="STRING" id="946677.SAMN05444484_105107"/>
<reference evidence="4" key="1">
    <citation type="submission" date="2016-11" db="EMBL/GenBank/DDBJ databases">
        <authorList>
            <person name="Varghese N."/>
            <person name="Submissions S."/>
        </authorList>
    </citation>
    <scope>NUCLEOTIDE SEQUENCE [LARGE SCALE GENOMIC DNA]</scope>
    <source>
        <strain evidence="4">DSM 24724</strain>
    </source>
</reference>
<evidence type="ECO:0000256" key="1">
    <source>
        <dbReference type="SAM" id="SignalP"/>
    </source>
</evidence>
<keyword evidence="4" id="KW-1185">Reference proteome</keyword>
<dbReference type="OrthoDB" id="880459at2"/>
<keyword evidence="1" id="KW-0732">Signal</keyword>
<feature type="signal peptide" evidence="1">
    <location>
        <begin position="1"/>
        <end position="22"/>
    </location>
</feature>
<evidence type="ECO:0000313" key="4">
    <source>
        <dbReference type="Proteomes" id="UP000184028"/>
    </source>
</evidence>
<dbReference type="PANTHER" id="PTHR35535">
    <property type="entry name" value="HEAT SHOCK PROTEIN HSLJ"/>
    <property type="match status" value="1"/>
</dbReference>
<feature type="domain" description="DUF306" evidence="2">
    <location>
        <begin position="32"/>
        <end position="131"/>
    </location>
</feature>
<evidence type="ECO:0000259" key="2">
    <source>
        <dbReference type="Pfam" id="PF03724"/>
    </source>
</evidence>
<dbReference type="AlphaFoldDB" id="A0A1M7HT13"/>
<accession>A0A1M7HT13</accession>
<protein>
    <submittedName>
        <fullName evidence="3">Heat shock protein HslJ</fullName>
    </submittedName>
</protein>
<dbReference type="PANTHER" id="PTHR35535:SF2">
    <property type="entry name" value="DUF306 DOMAIN-CONTAINING PROTEIN"/>
    <property type="match status" value="1"/>
</dbReference>
<dbReference type="Gene3D" id="2.40.128.270">
    <property type="match status" value="1"/>
</dbReference>
<keyword evidence="3" id="KW-0346">Stress response</keyword>
<dbReference type="PROSITE" id="PS51257">
    <property type="entry name" value="PROKAR_LIPOPROTEIN"/>
    <property type="match status" value="1"/>
</dbReference>
<name>A0A1M7HT13_9FLAO</name>
<dbReference type="InterPro" id="IPR053147">
    <property type="entry name" value="Hsp_HslJ-like"/>
</dbReference>
<organism evidence="3 4">
    <name type="scientific">Flavobacterium chilense</name>
    <dbReference type="NCBI Taxonomy" id="946677"/>
    <lineage>
        <taxon>Bacteria</taxon>
        <taxon>Pseudomonadati</taxon>
        <taxon>Bacteroidota</taxon>
        <taxon>Flavobacteriia</taxon>
        <taxon>Flavobacteriales</taxon>
        <taxon>Flavobacteriaceae</taxon>
        <taxon>Flavobacterium</taxon>
    </lineage>
</organism>
<dbReference type="Proteomes" id="UP000184028">
    <property type="component" value="Unassembled WGS sequence"/>
</dbReference>
<proteinExistence type="predicted"/>
<dbReference type="RefSeq" id="WP_068842885.1">
    <property type="nucleotide sequence ID" value="NZ_FRBT01000005.1"/>
</dbReference>
<evidence type="ECO:0000313" key="3">
    <source>
        <dbReference type="EMBL" id="SHM31483.1"/>
    </source>
</evidence>
<feature type="chain" id="PRO_5009926635" evidence="1">
    <location>
        <begin position="23"/>
        <end position="144"/>
    </location>
</feature>